<sequence>MFSLRKRARNIYQAACRNSSANGNSKADSIKEELEEAETKVEQCRDWLAAARVENSELRLQALWSVLSKLPSANFDNLRYLVKFLAQLCDNKATNKMSSVENSELRLQALWSVLSKLPSANFDNLRYLVKFLAQLCDNKATNKMSSQNIAIVIGPNILWSNEERLLSDNIGINMNTASAYSVIVDSLVSYCDYFFPGPEEFYVTPTSTTSAPGDVVDTARTIMNGHSRASSADAGVIITDPNIARSQSNDSIQEPGSAGTSVGAGSGHNSDSPRPITRRKNKPAPGPPVAKTAAEIAPAPQKCSAGVTAASQDKFSAGGKTSETGKEPPKSNEAKREPTSGGVDGKRDHSLATSSAGVKPTDKSESGKTAKESFFFGGKLSQLSQIGGKSSESNRKFSDAKSSDRKFSDGKSEPTSPVVKFGGTVGGSDVQCEGSRVTVVTSEGAIRPGVCESVISNERGINVCERSSISEKGPSEKISINANEKDFTSDISIVNTNSDRIGKESDGKVPGLGLTSDSAIPHRTGGIGATSGTELSSKGGIGAPTGTELSSTSTRGIPTGTEFSSTVRIGAPAGTDLPSTGGLGARDHTKVMSKSVELVGGHGRNPFDESEEEVSDTLATEMYYIIARECEIAQVIVDYVHMQKKQHEEALLHLNETLPQLNSLILVNPMKPMFCQPLEEHLALIGCKIAFPIELCTRALCQTCVHMQKKQHEEALLHLNETLPQLNSLILVNPMKPMFCQPLEEHLALIGCKIAFPIELCTRALCQIGMDEEGLFRVTGGASKVKRLKTCLDAHCIKFEDALEYDAHVLAGVLKLYLRELPEPLLTYALYEDWLAAAR</sequence>
<gene>
    <name evidence="6" type="primary">LOC103511419</name>
</gene>
<dbReference type="PaxDb" id="121845-A0A3Q0J213"/>
<dbReference type="GO" id="GO:0005096">
    <property type="term" value="F:GTPase activator activity"/>
    <property type="evidence" value="ECO:0007669"/>
    <property type="project" value="UniProtKB-KW"/>
</dbReference>
<feature type="coiled-coil region" evidence="2">
    <location>
        <begin position="20"/>
        <end position="47"/>
    </location>
</feature>
<dbReference type="RefSeq" id="XP_026680988.1">
    <property type="nucleotide sequence ID" value="XM_026825187.1"/>
</dbReference>
<evidence type="ECO:0000259" key="4">
    <source>
        <dbReference type="PROSITE" id="PS50238"/>
    </source>
</evidence>
<dbReference type="GO" id="GO:0032956">
    <property type="term" value="P:regulation of actin cytoskeleton organization"/>
    <property type="evidence" value="ECO:0007669"/>
    <property type="project" value="TreeGrafter"/>
</dbReference>
<dbReference type="STRING" id="121845.A0A3Q0J213"/>
<feature type="compositionally biased region" description="Polar residues" evidence="3">
    <location>
        <begin position="381"/>
        <end position="391"/>
    </location>
</feature>
<dbReference type="AlphaFoldDB" id="A0A3Q0J213"/>
<feature type="domain" description="Rho-GAP" evidence="4">
    <location>
        <begin position="741"/>
        <end position="839"/>
    </location>
</feature>
<name>A0A3Q0J213_DIACI</name>
<feature type="compositionally biased region" description="Polar residues" evidence="3">
    <location>
        <begin position="244"/>
        <end position="254"/>
    </location>
</feature>
<keyword evidence="1" id="KW-0343">GTPase activation</keyword>
<evidence type="ECO:0000313" key="6">
    <source>
        <dbReference type="RefSeq" id="XP_026680988.1"/>
    </source>
</evidence>
<evidence type="ECO:0000256" key="2">
    <source>
        <dbReference type="SAM" id="Coils"/>
    </source>
</evidence>
<dbReference type="SUPFAM" id="SSF48350">
    <property type="entry name" value="GTPase activation domain, GAP"/>
    <property type="match status" value="3"/>
</dbReference>
<proteinExistence type="predicted"/>
<dbReference type="PROSITE" id="PS50238">
    <property type="entry name" value="RHOGAP"/>
    <property type="match status" value="2"/>
</dbReference>
<evidence type="ECO:0000313" key="5">
    <source>
        <dbReference type="Proteomes" id="UP000079169"/>
    </source>
</evidence>
<dbReference type="PANTHER" id="PTHR14130:SF14">
    <property type="entry name" value="RHO GTPASE-ACTIVATING PROTEIN 92B"/>
    <property type="match status" value="1"/>
</dbReference>
<dbReference type="KEGG" id="dci:103511419"/>
<dbReference type="Gene3D" id="1.10.555.10">
    <property type="entry name" value="Rho GTPase activation protein"/>
    <property type="match status" value="3"/>
</dbReference>
<dbReference type="GeneID" id="103511419"/>
<dbReference type="InterPro" id="IPR008936">
    <property type="entry name" value="Rho_GTPase_activation_prot"/>
</dbReference>
<feature type="compositionally biased region" description="Basic and acidic residues" evidence="3">
    <location>
        <begin position="360"/>
        <end position="371"/>
    </location>
</feature>
<dbReference type="Pfam" id="PF00620">
    <property type="entry name" value="RhoGAP"/>
    <property type="match status" value="3"/>
</dbReference>
<feature type="region of interest" description="Disordered" evidence="3">
    <location>
        <begin position="498"/>
        <end position="586"/>
    </location>
</feature>
<dbReference type="InterPro" id="IPR047165">
    <property type="entry name" value="RHG17/44/SH3BP1-like"/>
</dbReference>
<dbReference type="GO" id="GO:0007165">
    <property type="term" value="P:signal transduction"/>
    <property type="evidence" value="ECO:0007669"/>
    <property type="project" value="InterPro"/>
</dbReference>
<evidence type="ECO:0000256" key="3">
    <source>
        <dbReference type="SAM" id="MobiDB-lite"/>
    </source>
</evidence>
<protein>
    <submittedName>
        <fullName evidence="6">Rho GTPase-activating protein 92B</fullName>
    </submittedName>
</protein>
<feature type="region of interest" description="Disordered" evidence="3">
    <location>
        <begin position="242"/>
        <end position="422"/>
    </location>
</feature>
<feature type="compositionally biased region" description="Polar residues" evidence="3">
    <location>
        <begin position="547"/>
        <end position="567"/>
    </location>
</feature>
<dbReference type="GO" id="GO:0035020">
    <property type="term" value="P:regulation of Rac protein signal transduction"/>
    <property type="evidence" value="ECO:0007669"/>
    <property type="project" value="TreeGrafter"/>
</dbReference>
<feature type="compositionally biased region" description="Basic and acidic residues" evidence="3">
    <location>
        <begin position="392"/>
        <end position="412"/>
    </location>
</feature>
<feature type="domain" description="Rho-GAP" evidence="4">
    <location>
        <begin position="1"/>
        <end position="195"/>
    </location>
</feature>
<evidence type="ECO:0000256" key="1">
    <source>
        <dbReference type="ARBA" id="ARBA00022468"/>
    </source>
</evidence>
<organism evidence="5 6">
    <name type="scientific">Diaphorina citri</name>
    <name type="common">Asian citrus psyllid</name>
    <dbReference type="NCBI Taxonomy" id="121845"/>
    <lineage>
        <taxon>Eukaryota</taxon>
        <taxon>Metazoa</taxon>
        <taxon>Ecdysozoa</taxon>
        <taxon>Arthropoda</taxon>
        <taxon>Hexapoda</taxon>
        <taxon>Insecta</taxon>
        <taxon>Pterygota</taxon>
        <taxon>Neoptera</taxon>
        <taxon>Paraneoptera</taxon>
        <taxon>Hemiptera</taxon>
        <taxon>Sternorrhyncha</taxon>
        <taxon>Psylloidea</taxon>
        <taxon>Psyllidae</taxon>
        <taxon>Diaphorininae</taxon>
        <taxon>Diaphorina</taxon>
    </lineage>
</organism>
<accession>A0A3Q0J213</accession>
<dbReference type="Proteomes" id="UP000079169">
    <property type="component" value="Unplaced"/>
</dbReference>
<dbReference type="PANTHER" id="PTHR14130">
    <property type="entry name" value="3BP-1 RELATED RHOGAP"/>
    <property type="match status" value="1"/>
</dbReference>
<reference evidence="6" key="1">
    <citation type="submission" date="2025-08" db="UniProtKB">
        <authorList>
            <consortium name="RefSeq"/>
        </authorList>
    </citation>
    <scope>IDENTIFICATION</scope>
</reference>
<keyword evidence="5" id="KW-1185">Reference proteome</keyword>
<feature type="compositionally biased region" description="Basic and acidic residues" evidence="3">
    <location>
        <begin position="323"/>
        <end position="350"/>
    </location>
</feature>
<keyword evidence="2" id="KW-0175">Coiled coil</keyword>
<dbReference type="SMART" id="SM00324">
    <property type="entry name" value="RhoGAP"/>
    <property type="match status" value="1"/>
</dbReference>
<dbReference type="InterPro" id="IPR000198">
    <property type="entry name" value="RhoGAP_dom"/>
</dbReference>
<feature type="compositionally biased region" description="Polar residues" evidence="3">
    <location>
        <begin position="309"/>
        <end position="322"/>
    </location>
</feature>